<dbReference type="Pfam" id="PF04233">
    <property type="entry name" value="Phage_Mu_F"/>
    <property type="match status" value="1"/>
</dbReference>
<name>A0A0F9QYC1_9ZZZZ</name>
<organism evidence="2">
    <name type="scientific">marine sediment metagenome</name>
    <dbReference type="NCBI Taxonomy" id="412755"/>
    <lineage>
        <taxon>unclassified sequences</taxon>
        <taxon>metagenomes</taxon>
        <taxon>ecological metagenomes</taxon>
    </lineage>
</organism>
<dbReference type="InterPro" id="IPR006528">
    <property type="entry name" value="Phage_head_morphogenesis_dom"/>
</dbReference>
<feature type="domain" description="Phage head morphogenesis" evidence="1">
    <location>
        <begin position="169"/>
        <end position="283"/>
    </location>
</feature>
<proteinExistence type="predicted"/>
<gene>
    <name evidence="2" type="ORF">LCGC14_0717810</name>
</gene>
<comment type="caution">
    <text evidence="2">The sequence shown here is derived from an EMBL/GenBank/DDBJ whole genome shotgun (WGS) entry which is preliminary data.</text>
</comment>
<dbReference type="AlphaFoldDB" id="A0A0F9QYC1"/>
<dbReference type="EMBL" id="LAZR01001612">
    <property type="protein sequence ID" value="KKN41977.1"/>
    <property type="molecule type" value="Genomic_DNA"/>
</dbReference>
<sequence length="292" mass="32344">MTTNAAVIQAAAAIILKDAKDERDIIWRAFADRTEAIEDKFKPKLRTAFTKQEKSVLAKLRGKRIPDTSDAEKSIYALFSDVLLKASEEAEAAVEKFVDTIYTASAWQVIFTEAELPFMTLAYGEAGQAAYAEIGIQAAFNVNNPRATQFLKDRTFESVKGINEETRAKLKRALVKSFDAGESIPEVSKRIAEVFDINRGSRTDKIARTEIVGASNNGTYAGYVESGIVLTHTWIDSRDDKVRDSHRIDGQTRELGKPFSNGLLHPHDFNGPAKEVIHCRCTLSADKLKEAA</sequence>
<evidence type="ECO:0000259" key="1">
    <source>
        <dbReference type="Pfam" id="PF04233"/>
    </source>
</evidence>
<evidence type="ECO:0000313" key="2">
    <source>
        <dbReference type="EMBL" id="KKN41977.1"/>
    </source>
</evidence>
<accession>A0A0F9QYC1</accession>
<protein>
    <recommendedName>
        <fullName evidence="1">Phage head morphogenesis domain-containing protein</fullName>
    </recommendedName>
</protein>
<reference evidence="2" key="1">
    <citation type="journal article" date="2015" name="Nature">
        <title>Complex archaea that bridge the gap between prokaryotes and eukaryotes.</title>
        <authorList>
            <person name="Spang A."/>
            <person name="Saw J.H."/>
            <person name="Jorgensen S.L."/>
            <person name="Zaremba-Niedzwiedzka K."/>
            <person name="Martijn J."/>
            <person name="Lind A.E."/>
            <person name="van Eijk R."/>
            <person name="Schleper C."/>
            <person name="Guy L."/>
            <person name="Ettema T.J."/>
        </authorList>
    </citation>
    <scope>NUCLEOTIDE SEQUENCE</scope>
</reference>